<dbReference type="GO" id="GO:0016709">
    <property type="term" value="F:oxidoreductase activity, acting on paired donors, with incorporation or reduction of molecular oxygen, NAD(P)H as one donor, and incorporation of one atom of oxygen"/>
    <property type="evidence" value="ECO:0007669"/>
    <property type="project" value="UniProtKB-ARBA"/>
</dbReference>
<feature type="domain" description="FAD-binding" evidence="4">
    <location>
        <begin position="8"/>
        <end position="349"/>
    </location>
</feature>
<dbReference type="Gene3D" id="3.40.30.120">
    <property type="match status" value="1"/>
</dbReference>
<keyword evidence="6" id="KW-1185">Reference proteome</keyword>
<dbReference type="Gene3D" id="3.30.9.10">
    <property type="entry name" value="D-Amino Acid Oxidase, subunit A, domain 2"/>
    <property type="match status" value="1"/>
</dbReference>
<dbReference type="EMBL" id="CVOU01000007">
    <property type="protein sequence ID" value="CRI19098.1"/>
    <property type="molecule type" value="Genomic_DNA"/>
</dbReference>
<evidence type="ECO:0000256" key="2">
    <source>
        <dbReference type="ARBA" id="ARBA00022630"/>
    </source>
</evidence>
<dbReference type="InterPro" id="IPR036188">
    <property type="entry name" value="FAD/NAD-bd_sf"/>
</dbReference>
<reference evidence="5 6" key="1">
    <citation type="submission" date="2015-04" db="EMBL/GenBank/DDBJ databases">
        <authorList>
            <person name="Cao L."/>
            <person name="Gao C.H."/>
        </authorList>
    </citation>
    <scope>NUCLEOTIDE SEQUENCE [LARGE SCALE GENOMIC DNA]</scope>
    <source>
        <strain evidence="5 6">SH3</strain>
    </source>
</reference>
<comment type="caution">
    <text evidence="5">The sequence shown here is derived from an EMBL/GenBank/DDBJ whole genome shotgun (WGS) entry which is preliminary data.</text>
</comment>
<dbReference type="RefSeq" id="WP_031788312.1">
    <property type="nucleotide sequence ID" value="NZ_AP018562.1"/>
</dbReference>
<accession>A0A7U7JRW3</accession>
<name>A0A7U7JRW3_9STAP</name>
<dbReference type="PANTHER" id="PTHR43004">
    <property type="entry name" value="TRK SYSTEM POTASSIUM UPTAKE PROTEIN"/>
    <property type="match status" value="1"/>
</dbReference>
<dbReference type="GO" id="GO:0071949">
    <property type="term" value="F:FAD binding"/>
    <property type="evidence" value="ECO:0007669"/>
    <property type="project" value="InterPro"/>
</dbReference>
<comment type="cofactor">
    <cofactor evidence="1">
        <name>FAD</name>
        <dbReference type="ChEBI" id="CHEBI:57692"/>
    </cofactor>
</comment>
<organism evidence="5 6">
    <name type="scientific">Staphylococcus argenteus</name>
    <dbReference type="NCBI Taxonomy" id="985002"/>
    <lineage>
        <taxon>Bacteria</taxon>
        <taxon>Bacillati</taxon>
        <taxon>Bacillota</taxon>
        <taxon>Bacilli</taxon>
        <taxon>Bacillales</taxon>
        <taxon>Staphylococcaceae</taxon>
        <taxon>Staphylococcus</taxon>
    </lineage>
</organism>
<evidence type="ECO:0000313" key="5">
    <source>
        <dbReference type="EMBL" id="CRI19098.1"/>
    </source>
</evidence>
<dbReference type="SUPFAM" id="SSF51905">
    <property type="entry name" value="FAD/NAD(P)-binding domain"/>
    <property type="match status" value="1"/>
</dbReference>
<dbReference type="AlphaFoldDB" id="A0A7U7JRW3"/>
<dbReference type="PANTHER" id="PTHR43004:SF19">
    <property type="entry name" value="BINDING MONOOXYGENASE, PUTATIVE (JCVI)-RELATED"/>
    <property type="match status" value="1"/>
</dbReference>
<dbReference type="Proteomes" id="UP000236509">
    <property type="component" value="Unassembled WGS sequence"/>
</dbReference>
<keyword evidence="2" id="KW-0285">Flavoprotein</keyword>
<evidence type="ECO:0000256" key="1">
    <source>
        <dbReference type="ARBA" id="ARBA00001974"/>
    </source>
</evidence>
<gene>
    <name evidence="5" type="ORF">BN1326_150292</name>
</gene>
<protein>
    <submittedName>
        <fullName evidence="5">FAD-containing, NADPH-dependent oxygenase</fullName>
    </submittedName>
</protein>
<sequence length="521" mass="58515">MNNRDNHTSVLVVGGSLVGLSTSAFLSNQKVKNIVIERHPSSALHPKAMGFTPRTMEIFDKIDIAKLIPQSPSNFRLRRARIESLDGEWFEETEWTPGDVDESKVSYSPFNGAAIAQDKLEPIIMNRAIELGSDIRMNTELVSFSQDKYGVTATVRNRENNEEYEITADYLVAADGNRSPIREKLGIEREGVGDLRIMRSVLFKAPLDAYLESGVRQFDIDQEDLKAFLTSYGDSRWVLMFKDDIERTEKEMHKDIIKAIGRNDLDIEIITSGRWELAALIAKTFSVGRIFLAGDSAHTLPPTRGGFGANTGIQDAYNLAWKLAAVISKKATPDLLDTYDKERRPVANMRHDQTFARPDYKSYTQNNYDIAVIDDDAIEFGELYRSDAIIGADDSLPSALRLDQWKGQPGTRVPYLTFNNQNKESSTLDIVGDNWIILTADKVWKDIAQEIVGQFEATIDIFQVTNKNVGKQTFCDAFGISEEGAVVVRPDGVIAWRSENRPEDTRGILKSALDKLLFKDK</sequence>
<dbReference type="Gene3D" id="3.50.50.60">
    <property type="entry name" value="FAD/NAD(P)-binding domain"/>
    <property type="match status" value="1"/>
</dbReference>
<dbReference type="Pfam" id="PF21274">
    <property type="entry name" value="Rng_hyd_C"/>
    <property type="match status" value="1"/>
</dbReference>
<evidence type="ECO:0000256" key="3">
    <source>
        <dbReference type="ARBA" id="ARBA00022827"/>
    </source>
</evidence>
<dbReference type="PRINTS" id="PR00420">
    <property type="entry name" value="RNGMNOXGNASE"/>
</dbReference>
<proteinExistence type="predicted"/>
<dbReference type="InterPro" id="IPR002938">
    <property type="entry name" value="FAD-bd"/>
</dbReference>
<keyword evidence="3" id="KW-0274">FAD</keyword>
<dbReference type="InterPro" id="IPR050641">
    <property type="entry name" value="RIFMO-like"/>
</dbReference>
<dbReference type="Pfam" id="PF01494">
    <property type="entry name" value="FAD_binding_3"/>
    <property type="match status" value="1"/>
</dbReference>
<evidence type="ECO:0000259" key="4">
    <source>
        <dbReference type="Pfam" id="PF01494"/>
    </source>
</evidence>
<evidence type="ECO:0000313" key="6">
    <source>
        <dbReference type="Proteomes" id="UP000236509"/>
    </source>
</evidence>